<keyword evidence="1" id="KW-0697">Rotamase</keyword>
<dbReference type="PROSITE" id="PS50059">
    <property type="entry name" value="FKBP_PPIASE"/>
    <property type="match status" value="1"/>
</dbReference>
<dbReference type="InterPro" id="IPR001179">
    <property type="entry name" value="PPIase_FKBP_dom"/>
</dbReference>
<evidence type="ECO:0000256" key="1">
    <source>
        <dbReference type="PROSITE-ProRule" id="PRU00277"/>
    </source>
</evidence>
<dbReference type="PANTHER" id="PTHR47860">
    <property type="entry name" value="PEPTIDYL-PROLYL CIS-TRANS ISOMERASE FKBP17-1, CHLOROPLASTIC"/>
    <property type="match status" value="1"/>
</dbReference>
<protein>
    <recommendedName>
        <fullName evidence="1">peptidylprolyl isomerase</fullName>
        <ecNumber evidence="1">5.2.1.8</ecNumber>
    </recommendedName>
</protein>
<organism evidence="3 4">
    <name type="scientific">Pelagomonas calceolata</name>
    <dbReference type="NCBI Taxonomy" id="35677"/>
    <lineage>
        <taxon>Eukaryota</taxon>
        <taxon>Sar</taxon>
        <taxon>Stramenopiles</taxon>
        <taxon>Ochrophyta</taxon>
        <taxon>Pelagophyceae</taxon>
        <taxon>Pelagomonadales</taxon>
        <taxon>Pelagomonadaceae</taxon>
        <taxon>Pelagomonas</taxon>
    </lineage>
</organism>
<keyword evidence="4" id="KW-1185">Reference proteome</keyword>
<dbReference type="OrthoDB" id="77911at2759"/>
<dbReference type="EC" id="5.2.1.8" evidence="1"/>
<comment type="catalytic activity">
    <reaction evidence="1">
        <text>[protein]-peptidylproline (omega=180) = [protein]-peptidylproline (omega=0)</text>
        <dbReference type="Rhea" id="RHEA:16237"/>
        <dbReference type="Rhea" id="RHEA-COMP:10747"/>
        <dbReference type="Rhea" id="RHEA-COMP:10748"/>
        <dbReference type="ChEBI" id="CHEBI:83833"/>
        <dbReference type="ChEBI" id="CHEBI:83834"/>
        <dbReference type="EC" id="5.2.1.8"/>
    </reaction>
</comment>
<gene>
    <name evidence="3" type="ORF">PECAL_6P07400</name>
</gene>
<evidence type="ECO:0000313" key="4">
    <source>
        <dbReference type="Proteomes" id="UP000789595"/>
    </source>
</evidence>
<dbReference type="GO" id="GO:0003755">
    <property type="term" value="F:peptidyl-prolyl cis-trans isomerase activity"/>
    <property type="evidence" value="ECO:0007669"/>
    <property type="project" value="UniProtKB-KW"/>
</dbReference>
<dbReference type="EMBL" id="CAKKNE010000006">
    <property type="protein sequence ID" value="CAH0379138.1"/>
    <property type="molecule type" value="Genomic_DNA"/>
</dbReference>
<keyword evidence="1" id="KW-0413">Isomerase</keyword>
<accession>A0A8J2X715</accession>
<name>A0A8J2X715_9STRA</name>
<dbReference type="PANTHER" id="PTHR47860:SF1">
    <property type="entry name" value="PEPTIDYL-PROLYL CIS-TRANS ISOMERASE FKBP17-1, CHLOROPLASTIC"/>
    <property type="match status" value="1"/>
</dbReference>
<dbReference type="Pfam" id="PF00254">
    <property type="entry name" value="FKBP_C"/>
    <property type="match status" value="1"/>
</dbReference>
<dbReference type="InterPro" id="IPR046357">
    <property type="entry name" value="PPIase_dom_sf"/>
</dbReference>
<sequence>MRALPLLCVAVSGLQPSTRRQFVAGATSTALAPAAAVARDLQFKDLGDGLTVAQITEGRGDAVVGRDSIVLVELVGRLVGKQGWTFEDSREDGDPYRLQLGQGLVVEGLERALVGARVGEVRRTVVPSKLAYVDRVKEPVPRSPAFRNRLYGTVLNDNRKTQETAGLGADVAGVVAFDVKVLNIRPPR</sequence>
<dbReference type="SUPFAM" id="SSF54534">
    <property type="entry name" value="FKBP-like"/>
    <property type="match status" value="1"/>
</dbReference>
<feature type="domain" description="PPIase FKBP-type" evidence="2">
    <location>
        <begin position="67"/>
        <end position="159"/>
    </location>
</feature>
<proteinExistence type="predicted"/>
<comment type="caution">
    <text evidence="3">The sequence shown here is derived from an EMBL/GenBank/DDBJ whole genome shotgun (WGS) entry which is preliminary data.</text>
</comment>
<reference evidence="3" key="1">
    <citation type="submission" date="2021-11" db="EMBL/GenBank/DDBJ databases">
        <authorList>
            <consortium name="Genoscope - CEA"/>
            <person name="William W."/>
        </authorList>
    </citation>
    <scope>NUCLEOTIDE SEQUENCE</scope>
</reference>
<dbReference type="InterPro" id="IPR044197">
    <property type="entry name" value="FKBP17-1-like"/>
</dbReference>
<dbReference type="Proteomes" id="UP000789595">
    <property type="component" value="Unassembled WGS sequence"/>
</dbReference>
<evidence type="ECO:0000259" key="2">
    <source>
        <dbReference type="PROSITE" id="PS50059"/>
    </source>
</evidence>
<evidence type="ECO:0000313" key="3">
    <source>
        <dbReference type="EMBL" id="CAH0379138.1"/>
    </source>
</evidence>
<dbReference type="Gene3D" id="3.10.50.40">
    <property type="match status" value="1"/>
</dbReference>
<dbReference type="AlphaFoldDB" id="A0A8J2X715"/>